<evidence type="ECO:0000313" key="3">
    <source>
        <dbReference type="EMBL" id="MBT9282232.1"/>
    </source>
</evidence>
<gene>
    <name evidence="3" type="ORF">KM312_06190</name>
</gene>
<comment type="caution">
    <text evidence="3">The sequence shown here is derived from an EMBL/GenBank/DDBJ whole genome shotgun (WGS) entry which is preliminary data.</text>
</comment>
<keyword evidence="2" id="KW-0812">Transmembrane</keyword>
<name>A0A947G846_HYDSH</name>
<dbReference type="Proteomes" id="UP000748108">
    <property type="component" value="Unassembled WGS sequence"/>
</dbReference>
<evidence type="ECO:0000313" key="4">
    <source>
        <dbReference type="Proteomes" id="UP000748108"/>
    </source>
</evidence>
<accession>A0A947G846</accession>
<keyword evidence="2" id="KW-0472">Membrane</keyword>
<feature type="region of interest" description="Disordered" evidence="1">
    <location>
        <begin position="1"/>
        <end position="35"/>
    </location>
</feature>
<sequence>MTAAAHTTDSAGGVVSGRPEGAASGRPDAAESGVNRRFHPSIRMFPSNGTLLFARGKMPLARLIGHFARFMFTTVGFFAIL</sequence>
<evidence type="ECO:0000256" key="2">
    <source>
        <dbReference type="SAM" id="Phobius"/>
    </source>
</evidence>
<dbReference type="EMBL" id="JAHHQF010000051">
    <property type="protein sequence ID" value="MBT9282232.1"/>
    <property type="molecule type" value="Genomic_DNA"/>
</dbReference>
<keyword evidence="2" id="KW-1133">Transmembrane helix</keyword>
<dbReference type="AlphaFoldDB" id="A0A947G846"/>
<proteinExistence type="predicted"/>
<feature type="transmembrane region" description="Helical" evidence="2">
    <location>
        <begin position="60"/>
        <end position="80"/>
    </location>
</feature>
<feature type="compositionally biased region" description="Polar residues" evidence="1">
    <location>
        <begin position="1"/>
        <end position="10"/>
    </location>
</feature>
<evidence type="ECO:0000256" key="1">
    <source>
        <dbReference type="SAM" id="MobiDB-lite"/>
    </source>
</evidence>
<protein>
    <submittedName>
        <fullName evidence="3">Uncharacterized protein</fullName>
    </submittedName>
</protein>
<organism evidence="3 4">
    <name type="scientific">Hydrogenibacillus schlegelii</name>
    <name type="common">Bacillus schlegelii</name>
    <dbReference type="NCBI Taxonomy" id="1484"/>
    <lineage>
        <taxon>Bacteria</taxon>
        <taxon>Bacillati</taxon>
        <taxon>Bacillota</taxon>
        <taxon>Bacilli</taxon>
        <taxon>Bacillales</taxon>
        <taxon>Bacillales Family X. Incertae Sedis</taxon>
        <taxon>Hydrogenibacillus</taxon>
    </lineage>
</organism>
<reference evidence="3" key="1">
    <citation type="journal article" date="2021" name="Microbiology">
        <title>Metagenomic Analysis of the Microbial Community in the Underground Coal Fire Area (Kemerovo Region, Russia) Revealed Predominance of Thermophilic Members of the Phyla Deinococcus-thermus, Aquificae, and Firmicutes.</title>
        <authorList>
            <person name="Kadnikov V."/>
            <person name="Mardanov A.V."/>
            <person name="Beletsky A.V."/>
            <person name="Karnachuk O.V."/>
            <person name="Ravin N.V."/>
        </authorList>
    </citation>
    <scope>NUCLEOTIDE SEQUENCE</scope>
    <source>
        <strain evidence="3">RBS10-49</strain>
    </source>
</reference>